<reference evidence="1" key="1">
    <citation type="submission" date="2021-01" db="EMBL/GenBank/DDBJ databases">
        <authorList>
            <consortium name="Genoscope - CEA"/>
            <person name="William W."/>
        </authorList>
    </citation>
    <scope>NUCLEOTIDE SEQUENCE</scope>
</reference>
<evidence type="ECO:0000313" key="1">
    <source>
        <dbReference type="EMBL" id="CAD8082550.1"/>
    </source>
</evidence>
<dbReference type="AlphaFoldDB" id="A0A8S1MQU7"/>
<dbReference type="EMBL" id="CAJJDN010000043">
    <property type="protein sequence ID" value="CAD8082550.1"/>
    <property type="molecule type" value="Genomic_DNA"/>
</dbReference>
<comment type="caution">
    <text evidence="1">The sequence shown here is derived from an EMBL/GenBank/DDBJ whole genome shotgun (WGS) entry which is preliminary data.</text>
</comment>
<organism evidence="1 2">
    <name type="scientific">Paramecium sonneborni</name>
    <dbReference type="NCBI Taxonomy" id="65129"/>
    <lineage>
        <taxon>Eukaryota</taxon>
        <taxon>Sar</taxon>
        <taxon>Alveolata</taxon>
        <taxon>Ciliophora</taxon>
        <taxon>Intramacronucleata</taxon>
        <taxon>Oligohymenophorea</taxon>
        <taxon>Peniculida</taxon>
        <taxon>Parameciidae</taxon>
        <taxon>Paramecium</taxon>
    </lineage>
</organism>
<sequence>MYICQQRIGNQYQLLFIQTQTILIFIILQSNEHYFNLPKRIVISTVNKDKECIDTERIIDFEETIDIIQYNYSEEYECFLLLSEDKKVYKWSSNDSEFSQQLQSYQDEEGFVFEKQFDTDYQSLMLCGSGKFYLLFNKNQQIYMILIIQKFHQYNLDKYTKQIKYSYLVINMIKSKNYLNWKILIRRVNQRVIKIIMFNLKILFWTQQNHLLQYMVKMQLCWVLCKIQVGFIVLKNVVKQQKIVSTKFNYRNIQFYIYIRSICDSRCEFQSIIECIVIQKTYIKLPEEQAQEQKQQPQNNYVQEVIRRKAIRKSKFAEEKQFKCELCDLSYHFRQGLHRHNSQNAQQELDGQLDSIINSSNNELFKQLLKNGVSAQLMSYFELEQFDKDVIQIREQILENAKNTFRWQEAQSLFTSLKITLLSVKEIRNVQDYELNYQIHNLKLQSNIYWLELPKEAINKEDHIKISQQIILTQTYKIILVYYYNKHQIQLEYILNKKHVLCKNLQKQIN</sequence>
<keyword evidence="2" id="KW-1185">Reference proteome</keyword>
<gene>
    <name evidence="1" type="ORF">PSON_ATCC_30995.1.T0430271</name>
</gene>
<dbReference type="Proteomes" id="UP000692954">
    <property type="component" value="Unassembled WGS sequence"/>
</dbReference>
<name>A0A8S1MQU7_9CILI</name>
<evidence type="ECO:0000313" key="2">
    <source>
        <dbReference type="Proteomes" id="UP000692954"/>
    </source>
</evidence>
<proteinExistence type="predicted"/>
<protein>
    <submittedName>
        <fullName evidence="1">Uncharacterized protein</fullName>
    </submittedName>
</protein>
<accession>A0A8S1MQU7</accession>